<dbReference type="GO" id="GO:0005634">
    <property type="term" value="C:nucleus"/>
    <property type="evidence" value="ECO:0007669"/>
    <property type="project" value="UniProtKB-SubCell"/>
</dbReference>
<evidence type="ECO:0000256" key="1">
    <source>
        <dbReference type="ARBA" id="ARBA00004123"/>
    </source>
</evidence>
<dbReference type="SUPFAM" id="SSF53098">
    <property type="entry name" value="Ribonuclease H-like"/>
    <property type="match status" value="1"/>
</dbReference>
<feature type="compositionally biased region" description="Basic residues" evidence="6">
    <location>
        <begin position="122"/>
        <end position="133"/>
    </location>
</feature>
<dbReference type="PANTHER" id="PTHR46481">
    <property type="entry name" value="ZINC FINGER BED DOMAIN-CONTAINING PROTEIN 4"/>
    <property type="match status" value="1"/>
</dbReference>
<evidence type="ECO:0000256" key="5">
    <source>
        <dbReference type="ARBA" id="ARBA00023242"/>
    </source>
</evidence>
<feature type="region of interest" description="Disordered" evidence="6">
    <location>
        <begin position="115"/>
        <end position="137"/>
    </location>
</feature>
<reference evidence="7" key="1">
    <citation type="journal article" date="2018" name="BMC Genomics">
        <title>Comparative genomics of the wheat fungal pathogen Pyrenophora tritici-repentis reveals chromosomal variations and genome plasticity.</title>
        <authorList>
            <person name="Moolhuijzen P."/>
            <person name="See P.T."/>
            <person name="Hane J.K."/>
            <person name="Shi G."/>
            <person name="Liu Z."/>
            <person name="Oliver R.P."/>
            <person name="Moffat C.S."/>
        </authorList>
    </citation>
    <scope>NUCLEOTIDE SEQUENCE [LARGE SCALE GENOMIC DNA]</scope>
    <source>
        <strain evidence="7">M4</strain>
    </source>
</reference>
<dbReference type="GeneID" id="6350459"/>
<dbReference type="AlphaFoldDB" id="A0A5M9KLV0"/>
<accession>A0A5M9KLV0</accession>
<dbReference type="PANTHER" id="PTHR46481:SF10">
    <property type="entry name" value="ZINC FINGER BED DOMAIN-CONTAINING PROTEIN 39"/>
    <property type="match status" value="1"/>
</dbReference>
<keyword evidence="5" id="KW-0539">Nucleus</keyword>
<dbReference type="GO" id="GO:0008270">
    <property type="term" value="F:zinc ion binding"/>
    <property type="evidence" value="ECO:0007669"/>
    <property type="project" value="UniProtKB-KW"/>
</dbReference>
<evidence type="ECO:0000256" key="3">
    <source>
        <dbReference type="ARBA" id="ARBA00022771"/>
    </source>
</evidence>
<dbReference type="InterPro" id="IPR022698">
    <property type="entry name" value="OrsD"/>
</dbReference>
<feature type="region of interest" description="Disordered" evidence="6">
    <location>
        <begin position="359"/>
        <end position="378"/>
    </location>
</feature>
<evidence type="ECO:0000313" key="8">
    <source>
        <dbReference type="Proteomes" id="UP000245464"/>
    </source>
</evidence>
<keyword evidence="4" id="KW-0862">Zinc</keyword>
<dbReference type="RefSeq" id="XP_065959673.1">
    <property type="nucleotide sequence ID" value="XM_066109690.1"/>
</dbReference>
<evidence type="ECO:0000256" key="2">
    <source>
        <dbReference type="ARBA" id="ARBA00022723"/>
    </source>
</evidence>
<comment type="subcellular location">
    <subcellularLocation>
        <location evidence="1">Nucleus</location>
    </subcellularLocation>
</comment>
<keyword evidence="2" id="KW-0479">Metal-binding</keyword>
<proteinExistence type="predicted"/>
<dbReference type="InterPro" id="IPR012337">
    <property type="entry name" value="RNaseH-like_sf"/>
</dbReference>
<comment type="caution">
    <text evidence="7">The sequence shown here is derived from an EMBL/GenBank/DDBJ whole genome shotgun (WGS) entry which is preliminary data.</text>
</comment>
<dbReference type="Proteomes" id="UP000245464">
    <property type="component" value="Chromosome 9"/>
</dbReference>
<feature type="compositionally biased region" description="Acidic residues" evidence="6">
    <location>
        <begin position="480"/>
        <end position="497"/>
    </location>
</feature>
<dbReference type="EMBL" id="NQIK02000009">
    <property type="protein sequence ID" value="KAF7566055.1"/>
    <property type="molecule type" value="Genomic_DNA"/>
</dbReference>
<dbReference type="KEGG" id="ptrr:6350459"/>
<organism evidence="7 8">
    <name type="scientific">Pyrenophora tritici-repentis</name>
    <dbReference type="NCBI Taxonomy" id="45151"/>
    <lineage>
        <taxon>Eukaryota</taxon>
        <taxon>Fungi</taxon>
        <taxon>Dikarya</taxon>
        <taxon>Ascomycota</taxon>
        <taxon>Pezizomycotina</taxon>
        <taxon>Dothideomycetes</taxon>
        <taxon>Pleosporomycetidae</taxon>
        <taxon>Pleosporales</taxon>
        <taxon>Pleosporineae</taxon>
        <taxon>Pleosporaceae</taxon>
        <taxon>Pyrenophora</taxon>
    </lineage>
</organism>
<gene>
    <name evidence="7" type="ORF">PtrM4_143750</name>
</gene>
<feature type="region of interest" description="Disordered" evidence="6">
    <location>
        <begin position="478"/>
        <end position="509"/>
    </location>
</feature>
<evidence type="ECO:0000256" key="6">
    <source>
        <dbReference type="SAM" id="MobiDB-lite"/>
    </source>
</evidence>
<feature type="region of interest" description="Disordered" evidence="6">
    <location>
        <begin position="755"/>
        <end position="774"/>
    </location>
</feature>
<evidence type="ECO:0000313" key="7">
    <source>
        <dbReference type="EMBL" id="KAF7566055.1"/>
    </source>
</evidence>
<name>A0A5M9KLV0_9PLEO</name>
<evidence type="ECO:0000256" key="4">
    <source>
        <dbReference type="ARBA" id="ARBA00022833"/>
    </source>
</evidence>
<protein>
    <submittedName>
        <fullName evidence="7">Uncharacterized protein</fullName>
    </submittedName>
</protein>
<sequence length="1155" mass="131855">MSKPSIECQYFEHVPEHSVAACRECRYAVWPDQIEGHLQKQHKVSYKEAEAVGQQVRSWAGLVQYPSELEVPTGAPKPVRQLPVYTDGMLCQFDSSCCYYVARSKEAIRKHWRKDHQGWSAGKKRGRPSRTRQKSVQAHMDKGYRLVHCQRLFSSRHGSQYFEVQAPSQDGEGPEIVPVDGAAAWARVGEQMAKAWADIEKRAQTTIQEGERDEVNPWLERTQWLPYLVGMERPDLLACIEEPVAEPDARQEQQAEPVEAAIWAAMDGLARFSQASIIDRIGVFIRLEAIRTEMHQTRFQPLQPYMDKNAIVKHTRPWQQMLMFFARTQKEHGWKSPKYRFTRRQREAWEVLIEQAKRSIEGDEEDEAEDMDEEREELDEEMMDDIDEAIEVAEEEPGQGEGPEPKKLSKIQKACLEFCIALLNHRITRREYDSPLVCALAVLGVKEDGWKGPEQYPPILSAVIKIARFMVVQKGLEMSGPEEDSGDETDDDLDDSAYESGPSQRRRPKGCLQLVQKMMDRFMVRGSHSPMQWMLDLRTYGLKIHYNTTTRGHVEWTNGDELLYKELHFSMAQFRGMVHGLASESRRLLTEELMFSSKAAPVPAVPWESIRDNPTDERPGWNFLKDHRTNMPVNGERWLFERVGESASIRSRFMKPGTQSGVDRQAIERYMDRVVEFREKLAVLMHITGGQPARGPELLSVERNSRGGPKSWIYRHGWAVWHRKYKKNYWLCRYCHQRRKQEACYEADSTTNAGRHLSSNKPGHSHGPNGPVPIASREGNIMGALAKSQVYIMRSKGIEVSQEVANEIAASFSTSRFQDALKDWVVADNQSLRVIETPQFRAMIAAVSPLAEALLWPVANYLREARSLIHVSFDNWTSTGGQYAFTGLCVHYLNSEGKLVDHLLGLPELHGAHTGNNIAAAATTILRLFGVDNARVGYFVLDNASNNDTAVESLAEEFGFIASERRLRCCCHILNLSAQLVIWGKDRSAYENEAAHLEEEEKYMDEWRKYGPVGVLFDVIASICTPQTRQLLERLQCEEAESLGVTPHIRQLVKPVKTRWNSYFNTFVRAAELHGPIDGYIECKLEEHSAATATSRRRKNREQLPAAQPRLYIREGGLSGKDWATITEYIRLLEPFAEATRLLKGRGRHGRHGAI</sequence>
<dbReference type="InterPro" id="IPR052035">
    <property type="entry name" value="ZnF_BED_domain_contain"/>
</dbReference>
<feature type="compositionally biased region" description="Acidic residues" evidence="6">
    <location>
        <begin position="362"/>
        <end position="378"/>
    </location>
</feature>
<dbReference type="Pfam" id="PF12013">
    <property type="entry name" value="OrsD"/>
    <property type="match status" value="1"/>
</dbReference>
<keyword evidence="3" id="KW-0863">Zinc-finger</keyword>